<proteinExistence type="predicted"/>
<dbReference type="Proteomes" id="UP000799421">
    <property type="component" value="Unassembled WGS sequence"/>
</dbReference>
<name>A0A6A7C057_9PEZI</name>
<reference evidence="2" key="1">
    <citation type="journal article" date="2020" name="Stud. Mycol.">
        <title>101 Dothideomycetes genomes: a test case for predicting lifestyles and emergence of pathogens.</title>
        <authorList>
            <person name="Haridas S."/>
            <person name="Albert R."/>
            <person name="Binder M."/>
            <person name="Bloem J."/>
            <person name="Labutti K."/>
            <person name="Salamov A."/>
            <person name="Andreopoulos B."/>
            <person name="Baker S."/>
            <person name="Barry K."/>
            <person name="Bills G."/>
            <person name="Bluhm B."/>
            <person name="Cannon C."/>
            <person name="Castanera R."/>
            <person name="Culley D."/>
            <person name="Daum C."/>
            <person name="Ezra D."/>
            <person name="Gonzalez J."/>
            <person name="Henrissat B."/>
            <person name="Kuo A."/>
            <person name="Liang C."/>
            <person name="Lipzen A."/>
            <person name="Lutzoni F."/>
            <person name="Magnuson J."/>
            <person name="Mondo S."/>
            <person name="Nolan M."/>
            <person name="Ohm R."/>
            <person name="Pangilinan J."/>
            <person name="Park H.-J."/>
            <person name="Ramirez L."/>
            <person name="Alfaro M."/>
            <person name="Sun H."/>
            <person name="Tritt A."/>
            <person name="Yoshinaga Y."/>
            <person name="Zwiers L.-H."/>
            <person name="Turgeon B."/>
            <person name="Goodwin S."/>
            <person name="Spatafora J."/>
            <person name="Crous P."/>
            <person name="Grigoriev I."/>
        </authorList>
    </citation>
    <scope>NUCLEOTIDE SEQUENCE</scope>
    <source>
        <strain evidence="2">CBS 480.64</strain>
    </source>
</reference>
<evidence type="ECO:0000313" key="3">
    <source>
        <dbReference type="Proteomes" id="UP000799421"/>
    </source>
</evidence>
<protein>
    <submittedName>
        <fullName evidence="2">Uncharacterized protein</fullName>
    </submittedName>
</protein>
<dbReference type="InterPro" id="IPR019034">
    <property type="entry name" value="UPF0390"/>
</dbReference>
<evidence type="ECO:0000313" key="2">
    <source>
        <dbReference type="EMBL" id="KAF2860946.1"/>
    </source>
</evidence>
<dbReference type="OrthoDB" id="5239630at2759"/>
<feature type="region of interest" description="Disordered" evidence="1">
    <location>
        <begin position="1"/>
        <end position="57"/>
    </location>
</feature>
<gene>
    <name evidence="2" type="ORF">K470DRAFT_257494</name>
</gene>
<dbReference type="Pfam" id="PF09495">
    <property type="entry name" value="DUF2462"/>
    <property type="match status" value="1"/>
</dbReference>
<accession>A0A6A7C057</accession>
<organism evidence="2 3">
    <name type="scientific">Piedraia hortae CBS 480.64</name>
    <dbReference type="NCBI Taxonomy" id="1314780"/>
    <lineage>
        <taxon>Eukaryota</taxon>
        <taxon>Fungi</taxon>
        <taxon>Dikarya</taxon>
        <taxon>Ascomycota</taxon>
        <taxon>Pezizomycotina</taxon>
        <taxon>Dothideomycetes</taxon>
        <taxon>Dothideomycetidae</taxon>
        <taxon>Capnodiales</taxon>
        <taxon>Piedraiaceae</taxon>
        <taxon>Piedraia</taxon>
    </lineage>
</organism>
<sequence>MIGSRVLKPKKAELRKKEVEKKKSSAGLTARTEKSLAEKAGHLELIKGGKKDGKGKK</sequence>
<feature type="compositionally biased region" description="Basic and acidic residues" evidence="1">
    <location>
        <begin position="31"/>
        <end position="57"/>
    </location>
</feature>
<evidence type="ECO:0000256" key="1">
    <source>
        <dbReference type="SAM" id="MobiDB-lite"/>
    </source>
</evidence>
<feature type="compositionally biased region" description="Basic and acidic residues" evidence="1">
    <location>
        <begin position="10"/>
        <end position="23"/>
    </location>
</feature>
<dbReference type="AlphaFoldDB" id="A0A6A7C057"/>
<keyword evidence="3" id="KW-1185">Reference proteome</keyword>
<dbReference type="EMBL" id="MU005977">
    <property type="protein sequence ID" value="KAF2860946.1"/>
    <property type="molecule type" value="Genomic_DNA"/>
</dbReference>